<name>A0AAW0CPW6_9AGAR</name>
<feature type="region of interest" description="Disordered" evidence="1">
    <location>
        <begin position="29"/>
        <end position="79"/>
    </location>
</feature>
<feature type="compositionally biased region" description="Acidic residues" evidence="1">
    <location>
        <begin position="293"/>
        <end position="303"/>
    </location>
</feature>
<feature type="region of interest" description="Disordered" evidence="1">
    <location>
        <begin position="261"/>
        <end position="319"/>
    </location>
</feature>
<dbReference type="AlphaFoldDB" id="A0AAW0CPW6"/>
<feature type="compositionally biased region" description="Polar residues" evidence="1">
    <location>
        <begin position="787"/>
        <end position="797"/>
    </location>
</feature>
<evidence type="ECO:0000313" key="3">
    <source>
        <dbReference type="Proteomes" id="UP001383192"/>
    </source>
</evidence>
<feature type="region of interest" description="Disordered" evidence="1">
    <location>
        <begin position="572"/>
        <end position="598"/>
    </location>
</feature>
<accession>A0AAW0CPW6</accession>
<reference evidence="2 3" key="1">
    <citation type="submission" date="2024-01" db="EMBL/GenBank/DDBJ databases">
        <title>A draft genome for a cacao thread blight-causing isolate of Paramarasmius palmivorus.</title>
        <authorList>
            <person name="Baruah I.K."/>
            <person name="Bukari Y."/>
            <person name="Amoako-Attah I."/>
            <person name="Meinhardt L.W."/>
            <person name="Bailey B.A."/>
            <person name="Cohen S.P."/>
        </authorList>
    </citation>
    <scope>NUCLEOTIDE SEQUENCE [LARGE SCALE GENOMIC DNA]</scope>
    <source>
        <strain evidence="2 3">GH-12</strain>
    </source>
</reference>
<evidence type="ECO:0000256" key="1">
    <source>
        <dbReference type="SAM" id="MobiDB-lite"/>
    </source>
</evidence>
<feature type="compositionally biased region" description="Low complexity" evidence="1">
    <location>
        <begin position="406"/>
        <end position="419"/>
    </location>
</feature>
<feature type="region of interest" description="Disordered" evidence="1">
    <location>
        <begin position="781"/>
        <end position="805"/>
    </location>
</feature>
<protein>
    <submittedName>
        <fullName evidence="2">Uncharacterized protein</fullName>
    </submittedName>
</protein>
<feature type="region of interest" description="Disordered" evidence="1">
    <location>
        <begin position="505"/>
        <end position="556"/>
    </location>
</feature>
<organism evidence="2 3">
    <name type="scientific">Paramarasmius palmivorus</name>
    <dbReference type="NCBI Taxonomy" id="297713"/>
    <lineage>
        <taxon>Eukaryota</taxon>
        <taxon>Fungi</taxon>
        <taxon>Dikarya</taxon>
        <taxon>Basidiomycota</taxon>
        <taxon>Agaricomycotina</taxon>
        <taxon>Agaricomycetes</taxon>
        <taxon>Agaricomycetidae</taxon>
        <taxon>Agaricales</taxon>
        <taxon>Marasmiineae</taxon>
        <taxon>Marasmiaceae</taxon>
        <taxon>Paramarasmius</taxon>
    </lineage>
</organism>
<keyword evidence="3" id="KW-1185">Reference proteome</keyword>
<comment type="caution">
    <text evidence="2">The sequence shown here is derived from an EMBL/GenBank/DDBJ whole genome shotgun (WGS) entry which is preliminary data.</text>
</comment>
<feature type="region of interest" description="Disordered" evidence="1">
    <location>
        <begin position="395"/>
        <end position="426"/>
    </location>
</feature>
<proteinExistence type="predicted"/>
<evidence type="ECO:0000313" key="2">
    <source>
        <dbReference type="EMBL" id="KAK7040855.1"/>
    </source>
</evidence>
<dbReference type="EMBL" id="JAYKXP010000035">
    <property type="protein sequence ID" value="KAK7040855.1"/>
    <property type="molecule type" value="Genomic_DNA"/>
</dbReference>
<dbReference type="Proteomes" id="UP001383192">
    <property type="component" value="Unassembled WGS sequence"/>
</dbReference>
<sequence length="805" mass="89826">MDIDDNSLADKIIPGRRAALKANTSFADQLGSSPIKTDDDEREIFGGSPMVKKGSSPVKYGSKKQKSGPPEDTQIPPLPFLCHFEPSASRSLSKNNSWSSSLSHYETLKDRQETWDVDKLGEYVWVLIDQSGRVFEPDLESQSEYCWWPAKKSRLHEGKITCIPYNYSKTKAEIHLAAPSASNILPIVNSLGQIRYSQPKFVSSDSLNGEVLQSPRKRRKVVIGIEKRWNKAVNDMMADREQDSDGDGELPTLEFSLSTRGLRPLARAPPKAGPSNPRQRKANGKSKITESISDSDDIPDNDDLRDNWSPPPPDELLRIPGEEILCRAMKSASTEYWIARVLSYIPPTNAREKGKYEVEFLDGIIKEVPRDWFYAYHEDGFGTCRAGQYASEFIDDPVSDGDDASRSPSPSPNSRNDTPSLDDPAPPATMFCDLSIREQFAYCKPVLLAVLNNRYPPARRRHDDFISGGKRRKGLNDEAGLRGKMDPKDVSRLQKLLDRWCLGDSGALAKNDDTHEEPDSGAAITELEGKVLPVPSDEGSSHEEGPMKATTNGATEDKFETTLVSVAADESKENMPPDVTVEGQSRAGKTPKLVSGTLPTTENTFEIHADPIPSSPPPSVPPSSSVASLIEVEPVSEPDRMPLVLDTSTPRISTQSIDDPFDSPLTELAASDEEDEVFVRQINITKNQFIGRSRERQRGCDAYEALSGIEKVDYTLQVLLPELVRQILLWRRGCRRSVAVMNDEEERKLHEKAEELVREVDWVWDVKRLRDMKVKELERIQRKTRSDQNNITGGTSTRPRRAGRG</sequence>
<gene>
    <name evidence="2" type="ORF">VNI00_009451</name>
</gene>